<evidence type="ECO:0008006" key="3">
    <source>
        <dbReference type="Google" id="ProtNLM"/>
    </source>
</evidence>
<gene>
    <name evidence="1" type="ORF">CRI93_04060</name>
</gene>
<dbReference type="SUPFAM" id="SSF55060">
    <property type="entry name" value="GHMP Kinase, C-terminal domain"/>
    <property type="match status" value="1"/>
</dbReference>
<name>A0A2H3P6W8_9BACT</name>
<evidence type="ECO:0000313" key="2">
    <source>
        <dbReference type="Proteomes" id="UP000221024"/>
    </source>
</evidence>
<dbReference type="InterPro" id="IPR036554">
    <property type="entry name" value="GHMP_kinase_C_sf"/>
</dbReference>
<evidence type="ECO:0000313" key="1">
    <source>
        <dbReference type="EMBL" id="PEN08298.1"/>
    </source>
</evidence>
<proteinExistence type="predicted"/>
<comment type="caution">
    <text evidence="1">The sequence shown here is derived from an EMBL/GenBank/DDBJ whole genome shotgun (WGS) entry which is preliminary data.</text>
</comment>
<dbReference type="RefSeq" id="WP_098061337.1">
    <property type="nucleotide sequence ID" value="NZ_PDEP01000003.1"/>
</dbReference>
<accession>A0A2H3P6W8</accession>
<dbReference type="EMBL" id="PDEP01000003">
    <property type="protein sequence ID" value="PEN08298.1"/>
    <property type="molecule type" value="Genomic_DNA"/>
</dbReference>
<dbReference type="OrthoDB" id="1492874at2"/>
<dbReference type="Gene3D" id="3.30.70.890">
    <property type="entry name" value="GHMP kinase, C-terminal domain"/>
    <property type="match status" value="1"/>
</dbReference>
<organism evidence="1 2">
    <name type="scientific">Longimonas halophila</name>
    <dbReference type="NCBI Taxonomy" id="1469170"/>
    <lineage>
        <taxon>Bacteria</taxon>
        <taxon>Pseudomonadati</taxon>
        <taxon>Rhodothermota</taxon>
        <taxon>Rhodothermia</taxon>
        <taxon>Rhodothermales</taxon>
        <taxon>Salisaetaceae</taxon>
        <taxon>Longimonas</taxon>
    </lineage>
</organism>
<reference evidence="1 2" key="1">
    <citation type="submission" date="2017-10" db="EMBL/GenBank/DDBJ databases">
        <title>Draft genome of Longimonas halophila.</title>
        <authorList>
            <person name="Goh K.M."/>
            <person name="Shamsir M.S."/>
            <person name="Lim S.W."/>
        </authorList>
    </citation>
    <scope>NUCLEOTIDE SEQUENCE [LARGE SCALE GENOMIC DNA]</scope>
    <source>
        <strain evidence="1 2">KCTC 42399</strain>
    </source>
</reference>
<sequence length="404" mass="43138">MPASSSSLRSPQRADLASSTVDAARTCFDEHFEDAEEASPVVVYQQAPLAIQADHTHYSEGFALFAGLPHGVAVVARPSSDGPSRLATADMPARVALPADEPPRTNATMTTRVVHALLAATSDAAPALDVAVAHALPNACRDAYAAALTRAAHRAIVQCTPTSAGPPFATSFVPVAQSVLADTQGRPYSHAYPLAVSDAAHSSGRLAPFVLVDTPEHDALPVPAQHNDALQWGFFAPGVPPQYRPATSEHRKQRVQAALAALQSTEDFAELNTFSSLEHRALDRALRQVAPEHRPIVRHLVTENRRVQKHVVALRHGDGQMSGALLHMTHASLQTTWDGASAAANFLVGQAKGYTEAGLYGAGMTGRDGYVLTVGRRPAYPAHIRTLCERYETTFHHPVPFIAL</sequence>
<keyword evidence="2" id="KW-1185">Reference proteome</keyword>
<dbReference type="Proteomes" id="UP000221024">
    <property type="component" value="Unassembled WGS sequence"/>
</dbReference>
<dbReference type="AlphaFoldDB" id="A0A2H3P6W8"/>
<protein>
    <recommendedName>
        <fullName evidence="3">Galactokinase</fullName>
    </recommendedName>
</protein>